<dbReference type="KEGG" id="lact:D7I46_08020"/>
<dbReference type="Proteomes" id="UP000269374">
    <property type="component" value="Chromosome"/>
</dbReference>
<name>A0A387BIV4_9LACT</name>
<organism evidence="1 2">
    <name type="scientific">Lactococcus allomyrinae</name>
    <dbReference type="NCBI Taxonomy" id="2419773"/>
    <lineage>
        <taxon>Bacteria</taxon>
        <taxon>Bacillati</taxon>
        <taxon>Bacillota</taxon>
        <taxon>Bacilli</taxon>
        <taxon>Lactobacillales</taxon>
        <taxon>Streptococcaceae</taxon>
        <taxon>Lactococcus</taxon>
    </lineage>
</organism>
<dbReference type="RefSeq" id="WP_120772419.1">
    <property type="nucleotide sequence ID" value="NZ_CP032627.1"/>
</dbReference>
<gene>
    <name evidence="1" type="ORF">D7I46_08020</name>
</gene>
<accession>A0A387BIV4</accession>
<dbReference type="EMBL" id="CP032627">
    <property type="protein sequence ID" value="AYG01036.1"/>
    <property type="molecule type" value="Genomic_DNA"/>
</dbReference>
<reference evidence="1 2" key="1">
    <citation type="submission" date="2018-09" db="EMBL/GenBank/DDBJ databases">
        <title>Genome sequencing of strain 1JSPR-7.</title>
        <authorList>
            <person name="Heo J."/>
            <person name="Kim S.-J."/>
            <person name="Kwon S.-W."/>
        </authorList>
    </citation>
    <scope>NUCLEOTIDE SEQUENCE [LARGE SCALE GENOMIC DNA]</scope>
    <source>
        <strain evidence="1 2">1JSPR-7</strain>
    </source>
</reference>
<evidence type="ECO:0000313" key="1">
    <source>
        <dbReference type="EMBL" id="AYG01036.1"/>
    </source>
</evidence>
<protein>
    <submittedName>
        <fullName evidence="1">Uncharacterized protein</fullName>
    </submittedName>
</protein>
<dbReference type="OrthoDB" id="2146302at2"/>
<dbReference type="AlphaFoldDB" id="A0A387BIV4"/>
<keyword evidence="2" id="KW-1185">Reference proteome</keyword>
<sequence>MKAKFDDEVVEVWEISRENDKPDWVSVAFAGNKLYWTEKIATNFSENISGSWLNDHTKPVYRPTNSKSANTIALAGENQVFHGKFGEFLLKKSENDLAIVTREALEF</sequence>
<evidence type="ECO:0000313" key="2">
    <source>
        <dbReference type="Proteomes" id="UP000269374"/>
    </source>
</evidence>
<proteinExistence type="predicted"/>